<dbReference type="Gene3D" id="3.40.50.1820">
    <property type="entry name" value="alpha/beta hydrolase"/>
    <property type="match status" value="1"/>
</dbReference>
<dbReference type="HOGENOM" id="CLU_586717_0_0_1"/>
<dbReference type="InterPro" id="IPR002925">
    <property type="entry name" value="Dienelactn_hydro"/>
</dbReference>
<dbReference type="EMBL" id="BABT02000261">
    <property type="protein sequence ID" value="GAB00081.1"/>
    <property type="molecule type" value="Genomic_DNA"/>
</dbReference>
<dbReference type="AlphaFoldDB" id="G7EB70"/>
<comment type="caution">
    <text evidence="3">The sequence shown here is derived from an EMBL/GenBank/DDBJ whole genome shotgun (WGS) entry which is preliminary data.</text>
</comment>
<keyword evidence="1" id="KW-0812">Transmembrane</keyword>
<feature type="domain" description="Dienelactone hydrolase" evidence="2">
    <location>
        <begin position="30"/>
        <end position="246"/>
    </location>
</feature>
<dbReference type="SUPFAM" id="SSF53474">
    <property type="entry name" value="alpha/beta-Hydrolases"/>
    <property type="match status" value="1"/>
</dbReference>
<organism evidence="3 4">
    <name type="scientific">Mixia osmundae (strain CBS 9802 / IAM 14324 / JCM 22182 / KY 12970)</name>
    <dbReference type="NCBI Taxonomy" id="764103"/>
    <lineage>
        <taxon>Eukaryota</taxon>
        <taxon>Fungi</taxon>
        <taxon>Dikarya</taxon>
        <taxon>Basidiomycota</taxon>
        <taxon>Pucciniomycotina</taxon>
        <taxon>Mixiomycetes</taxon>
        <taxon>Mixiales</taxon>
        <taxon>Mixiaceae</taxon>
        <taxon>Mixia</taxon>
    </lineage>
</organism>
<reference evidence="3 4" key="1">
    <citation type="journal article" date="2011" name="J. Gen. Appl. Microbiol.">
        <title>Draft genome sequencing of the enigmatic basidiomycete Mixia osmundae.</title>
        <authorList>
            <person name="Nishida H."/>
            <person name="Nagatsuka Y."/>
            <person name="Sugiyama J."/>
        </authorList>
    </citation>
    <scope>NUCLEOTIDE SEQUENCE [LARGE SCALE GENOMIC DNA]</scope>
    <source>
        <strain evidence="4">CBS 9802 / IAM 14324 / JCM 22182 / KY 12970</strain>
    </source>
</reference>
<name>G7EB70_MIXOS</name>
<dbReference type="InParanoid" id="G7EB70"/>
<reference evidence="3 4" key="2">
    <citation type="journal article" date="2012" name="Open Biol.">
        <title>Characteristics of nucleosomes and linker DNA regions on the genome of the basidiomycete Mixia osmundae revealed by mono- and dinucleosome mapping.</title>
        <authorList>
            <person name="Nishida H."/>
            <person name="Kondo S."/>
            <person name="Matsumoto T."/>
            <person name="Suzuki Y."/>
            <person name="Yoshikawa H."/>
            <person name="Taylor T.D."/>
            <person name="Sugiyama J."/>
        </authorList>
    </citation>
    <scope>NUCLEOTIDE SEQUENCE [LARGE SCALE GENOMIC DNA]</scope>
    <source>
        <strain evidence="4">CBS 9802 / IAM 14324 / JCM 22182 / KY 12970</strain>
    </source>
</reference>
<evidence type="ECO:0000256" key="1">
    <source>
        <dbReference type="SAM" id="Phobius"/>
    </source>
</evidence>
<proteinExistence type="predicted"/>
<dbReference type="PANTHER" id="PTHR47562">
    <property type="match status" value="1"/>
</dbReference>
<dbReference type="eggNOG" id="ENOG502QQFN">
    <property type="taxonomic scope" value="Eukaryota"/>
</dbReference>
<accession>G7EB70</accession>
<dbReference type="InterPro" id="IPR029058">
    <property type="entry name" value="AB_hydrolase_fold"/>
</dbReference>
<dbReference type="STRING" id="764103.G7EB70"/>
<protein>
    <recommendedName>
        <fullName evidence="2">Dienelactone hydrolase domain-containing protein</fullName>
    </recommendedName>
</protein>
<dbReference type="OrthoDB" id="58297at2759"/>
<dbReference type="Proteomes" id="UP000009131">
    <property type="component" value="Unassembled WGS sequence"/>
</dbReference>
<gene>
    <name evidence="3" type="primary">Mo06783</name>
    <name evidence="3" type="ORF">E5Q_06783</name>
</gene>
<keyword evidence="1" id="KW-0472">Membrane</keyword>
<dbReference type="GO" id="GO:0016787">
    <property type="term" value="F:hydrolase activity"/>
    <property type="evidence" value="ECO:0007669"/>
    <property type="project" value="InterPro"/>
</dbReference>
<dbReference type="Pfam" id="PF01738">
    <property type="entry name" value="DLH"/>
    <property type="match status" value="1"/>
</dbReference>
<dbReference type="PANTHER" id="PTHR47562:SF2">
    <property type="entry name" value="CARBOXYMETHYLENEBUTENOLIDASE-RELATED"/>
    <property type="match status" value="1"/>
</dbReference>
<keyword evidence="4" id="KW-1185">Reference proteome</keyword>
<evidence type="ECO:0000313" key="4">
    <source>
        <dbReference type="Proteomes" id="UP000009131"/>
    </source>
</evidence>
<evidence type="ECO:0000313" key="3">
    <source>
        <dbReference type="EMBL" id="GAB00081.1"/>
    </source>
</evidence>
<sequence length="466" mass="51851">MLIDATEHEVETPSGPMTIHVIMPKLPEHPNARYPGVLVASEIYQTTAPVLRFAQSIAAQGYVVAAPCYFHEFEGSAAIPYDAKGTDRGNDYKYRKALKAYDDDNTATLDLLAKHPNCNGRLAATGMCMGGHVAFRAAFDSRVLASVCYFATDIHDEALSSTGSDSLVRSKEIKGELAMFFGAKDTHVPFGGRTKIRDTLQHHGITVTFCEFQAAHAYIRDEMSKGRFDGALAKVCFEMMMELFNRTVARDLGSPSGAKEKIEHVFEMHIWLLSMLSLSVYANTAIFNFLGPEERTKDLHSAVRPVLLAATTTWQQQELGVAREYELRIPSAPTSSWAATQYRLFRGNRYTLRVSYAPETPAKFVFNLTRWSPDMTVVEITPYSEAVAVPGKEHLLSTHIEYMLTFELLLFGLLPMTSVRLVISIFVTLLLLIVSRAPARLLRLLKILSGSDANIDRLLVASKRSQ</sequence>
<keyword evidence="1" id="KW-1133">Transmembrane helix</keyword>
<evidence type="ECO:0000259" key="2">
    <source>
        <dbReference type="Pfam" id="PF01738"/>
    </source>
</evidence>
<feature type="transmembrane region" description="Helical" evidence="1">
    <location>
        <begin position="408"/>
        <end position="434"/>
    </location>
</feature>